<feature type="non-terminal residue" evidence="2">
    <location>
        <position position="1"/>
    </location>
</feature>
<protein>
    <submittedName>
        <fullName evidence="2">Uncharacterized protein</fullName>
    </submittedName>
</protein>
<evidence type="ECO:0000256" key="1">
    <source>
        <dbReference type="SAM" id="MobiDB-lite"/>
    </source>
</evidence>
<keyword evidence="3" id="KW-1185">Reference proteome</keyword>
<gene>
    <name evidence="2" type="ORF">PLEPLA_LOCUS47582</name>
</gene>
<dbReference type="Proteomes" id="UP001153269">
    <property type="component" value="Unassembled WGS sequence"/>
</dbReference>
<evidence type="ECO:0000313" key="3">
    <source>
        <dbReference type="Proteomes" id="UP001153269"/>
    </source>
</evidence>
<name>A0A9N7W3W6_PLEPL</name>
<dbReference type="EMBL" id="CADEAL010004446">
    <property type="protein sequence ID" value="CAB1459745.1"/>
    <property type="molecule type" value="Genomic_DNA"/>
</dbReference>
<organism evidence="2 3">
    <name type="scientific">Pleuronectes platessa</name>
    <name type="common">European plaice</name>
    <dbReference type="NCBI Taxonomy" id="8262"/>
    <lineage>
        <taxon>Eukaryota</taxon>
        <taxon>Metazoa</taxon>
        <taxon>Chordata</taxon>
        <taxon>Craniata</taxon>
        <taxon>Vertebrata</taxon>
        <taxon>Euteleostomi</taxon>
        <taxon>Actinopterygii</taxon>
        <taxon>Neopterygii</taxon>
        <taxon>Teleostei</taxon>
        <taxon>Neoteleostei</taxon>
        <taxon>Acanthomorphata</taxon>
        <taxon>Carangaria</taxon>
        <taxon>Pleuronectiformes</taxon>
        <taxon>Pleuronectoidei</taxon>
        <taxon>Pleuronectidae</taxon>
        <taxon>Pleuronectes</taxon>
    </lineage>
</organism>
<sequence>LSKLIKHEEEQRREPKMRKEADGQHKERKQSENMKENKCASMKEKQPKKTEGKKSEWEKEREEELSEEDEQLIYPIMEGAGGYVDNVSPLPPSIQKLEYPGYTSMCVWSQILHSNDQAVVPR</sequence>
<comment type="caution">
    <text evidence="2">The sequence shown here is derived from an EMBL/GenBank/DDBJ whole genome shotgun (WGS) entry which is preliminary data.</text>
</comment>
<feature type="compositionally biased region" description="Basic and acidic residues" evidence="1">
    <location>
        <begin position="1"/>
        <end position="62"/>
    </location>
</feature>
<accession>A0A9N7W3W6</accession>
<proteinExistence type="predicted"/>
<evidence type="ECO:0000313" key="2">
    <source>
        <dbReference type="EMBL" id="CAB1459745.1"/>
    </source>
</evidence>
<reference evidence="2" key="1">
    <citation type="submission" date="2020-03" db="EMBL/GenBank/DDBJ databases">
        <authorList>
            <person name="Weist P."/>
        </authorList>
    </citation>
    <scope>NUCLEOTIDE SEQUENCE</scope>
</reference>
<dbReference type="AlphaFoldDB" id="A0A9N7W3W6"/>
<feature type="region of interest" description="Disordered" evidence="1">
    <location>
        <begin position="1"/>
        <end position="71"/>
    </location>
</feature>